<feature type="region of interest" description="Disordered" evidence="7">
    <location>
        <begin position="29"/>
        <end position="51"/>
    </location>
</feature>
<keyword evidence="5" id="KW-0496">Mitochondrion</keyword>
<gene>
    <name evidence="8" type="ORF">Bfra_009870</name>
</gene>
<dbReference type="InterPro" id="IPR036291">
    <property type="entry name" value="NAD(P)-bd_dom_sf"/>
</dbReference>
<comment type="similarity">
    <text evidence="2">Belongs to the FMP52 family.</text>
</comment>
<evidence type="ECO:0000256" key="6">
    <source>
        <dbReference type="ARBA" id="ARBA00023136"/>
    </source>
</evidence>
<evidence type="ECO:0000256" key="7">
    <source>
        <dbReference type="SAM" id="MobiDB-lite"/>
    </source>
</evidence>
<dbReference type="GO" id="GO:0051170">
    <property type="term" value="P:import into nucleus"/>
    <property type="evidence" value="ECO:0007669"/>
    <property type="project" value="TreeGrafter"/>
</dbReference>
<dbReference type="InterPro" id="IPR014843">
    <property type="entry name" value="Him1/Fmp52"/>
</dbReference>
<dbReference type="GeneID" id="59263898"/>
<evidence type="ECO:0000256" key="1">
    <source>
        <dbReference type="ARBA" id="ARBA00004450"/>
    </source>
</evidence>
<comment type="subcellular location">
    <subcellularLocation>
        <location evidence="1">Mitochondrion outer membrane</location>
        <topology evidence="1">Peripheral membrane protein</topology>
    </subcellularLocation>
</comment>
<reference evidence="8 9" key="1">
    <citation type="journal article" date="2020" name="Phytopathology">
        <title>A high-quality genome resource of Botrytis fragariae, a new and rapidly spreading fungal pathogen causing strawberry gray mold in the U.S.A.</title>
        <authorList>
            <person name="Wu Y."/>
            <person name="Saski C.A."/>
            <person name="Schnabel G."/>
            <person name="Xiao S."/>
            <person name="Hu M."/>
        </authorList>
    </citation>
    <scope>NUCLEOTIDE SEQUENCE [LARGE SCALE GENOMIC DNA]</scope>
    <source>
        <strain evidence="8 9">BVB16</strain>
    </source>
</reference>
<evidence type="ECO:0000256" key="2">
    <source>
        <dbReference type="ARBA" id="ARBA00006617"/>
    </source>
</evidence>
<dbReference type="EMBL" id="JABFCT010000014">
    <property type="protein sequence ID" value="KAF5870482.1"/>
    <property type="molecule type" value="Genomic_DNA"/>
</dbReference>
<dbReference type="AlphaFoldDB" id="A0A8H6EFM3"/>
<dbReference type="PANTHER" id="PTHR14097:SF7">
    <property type="entry name" value="OXIDOREDUCTASE HTATIP2"/>
    <property type="match status" value="1"/>
</dbReference>
<dbReference type="SUPFAM" id="SSF51735">
    <property type="entry name" value="NAD(P)-binding Rossmann-fold domains"/>
    <property type="match status" value="1"/>
</dbReference>
<proteinExistence type="inferred from homology"/>
<keyword evidence="9" id="KW-1185">Reference proteome</keyword>
<dbReference type="Gene3D" id="3.40.50.720">
    <property type="entry name" value="NAD(P)-binding Rossmann-like Domain"/>
    <property type="match status" value="1"/>
</dbReference>
<sequence length="278" mass="30133">MASASIVGSTGLVGSHILSTLLSHPSISSVHSLSRRDPKPSTTSPKLHPLTSTDTATWSSLLSSISPSPLLFFSALGTTKAQAGSIEAQRKIDYDLNLELASTFSQAETTTENKENKENNKIYILISTHGANPSSMIPYSKMKGELEDAVQALLEKKENRVKHVIILRPGLIVGEREDSRPAEFVARKVAGWMGWVNPGLQDFWAQDARVIGRAAVEAGVRAMRGGDGEMGEIPRVWELGQRDIVRLGKTEWKGGMGSCDGECVMERGVRGLGCDLFE</sequence>
<dbReference type="PANTHER" id="PTHR14097">
    <property type="entry name" value="OXIDOREDUCTASE HTATIP2"/>
    <property type="match status" value="1"/>
</dbReference>
<evidence type="ECO:0000313" key="9">
    <source>
        <dbReference type="Proteomes" id="UP000531561"/>
    </source>
</evidence>
<keyword evidence="4" id="KW-0809">Transit peptide</keyword>
<evidence type="ECO:0000256" key="5">
    <source>
        <dbReference type="ARBA" id="ARBA00023128"/>
    </source>
</evidence>
<accession>A0A8H6EFM3</accession>
<dbReference type="GO" id="GO:0005741">
    <property type="term" value="C:mitochondrial outer membrane"/>
    <property type="evidence" value="ECO:0007669"/>
    <property type="project" value="UniProtKB-SubCell"/>
</dbReference>
<evidence type="ECO:0000256" key="3">
    <source>
        <dbReference type="ARBA" id="ARBA00022787"/>
    </source>
</evidence>
<dbReference type="OrthoDB" id="430436at2759"/>
<name>A0A8H6EFM3_9HELO</name>
<dbReference type="Pfam" id="PF08732">
    <property type="entry name" value="HIM1"/>
    <property type="match status" value="1"/>
</dbReference>
<feature type="compositionally biased region" description="Polar residues" evidence="7">
    <location>
        <begin position="40"/>
        <end position="51"/>
    </location>
</feature>
<dbReference type="FunFam" id="3.40.50.720:FF:000366">
    <property type="entry name" value="Protein FMP52, mitochondrial"/>
    <property type="match status" value="1"/>
</dbReference>
<organism evidence="8 9">
    <name type="scientific">Botrytis fragariae</name>
    <dbReference type="NCBI Taxonomy" id="1964551"/>
    <lineage>
        <taxon>Eukaryota</taxon>
        <taxon>Fungi</taxon>
        <taxon>Dikarya</taxon>
        <taxon>Ascomycota</taxon>
        <taxon>Pezizomycotina</taxon>
        <taxon>Leotiomycetes</taxon>
        <taxon>Helotiales</taxon>
        <taxon>Sclerotiniaceae</taxon>
        <taxon>Botrytis</taxon>
    </lineage>
</organism>
<dbReference type="RefSeq" id="XP_037189429.1">
    <property type="nucleotide sequence ID" value="XM_037340206.1"/>
</dbReference>
<evidence type="ECO:0000256" key="4">
    <source>
        <dbReference type="ARBA" id="ARBA00022946"/>
    </source>
</evidence>
<dbReference type="Proteomes" id="UP000531561">
    <property type="component" value="Unassembled WGS sequence"/>
</dbReference>
<protein>
    <submittedName>
        <fullName evidence="8">Putative nad dependent epimerase dehydratase family protein</fullName>
    </submittedName>
</protein>
<keyword evidence="6" id="KW-0472">Membrane</keyword>
<comment type="caution">
    <text evidence="8">The sequence shown here is derived from an EMBL/GenBank/DDBJ whole genome shotgun (WGS) entry which is preliminary data.</text>
</comment>
<evidence type="ECO:0000313" key="8">
    <source>
        <dbReference type="EMBL" id="KAF5870482.1"/>
    </source>
</evidence>
<keyword evidence="3" id="KW-1000">Mitochondrion outer membrane</keyword>